<accession>A0A176Z9X3</accession>
<evidence type="ECO:0000313" key="2">
    <source>
        <dbReference type="Proteomes" id="UP000076959"/>
    </source>
</evidence>
<protein>
    <submittedName>
        <fullName evidence="1">Uncharacterized protein</fullName>
    </submittedName>
</protein>
<proteinExistence type="predicted"/>
<dbReference type="EMBL" id="LUUB01000011">
    <property type="protein sequence ID" value="OAF16652.1"/>
    <property type="molecule type" value="Genomic_DNA"/>
</dbReference>
<comment type="caution">
    <text evidence="1">The sequence shown here is derived from an EMBL/GenBank/DDBJ whole genome shotgun (WGS) entry which is preliminary data.</text>
</comment>
<reference evidence="1 2" key="1">
    <citation type="submission" date="2016-03" db="EMBL/GenBank/DDBJ databases">
        <title>Draft Genome Sequence of the Strain BR 10245 (Bradyrhizobium sp.) isolated from nodules of Centrolobium paraense.</title>
        <authorList>
            <person name="Simoes-Araujo J.L.Sr."/>
            <person name="Barauna A.C."/>
            <person name="Silva K."/>
            <person name="Zilli J.E."/>
        </authorList>
    </citation>
    <scope>NUCLEOTIDE SEQUENCE [LARGE SCALE GENOMIC DNA]</scope>
    <source>
        <strain evidence="1 2">BR 10245</strain>
    </source>
</reference>
<sequence length="67" mass="7735">MAFFKRLLHRFRSEQHKPTFSQCSVATFKRLKLEAREAILGFEFFGPIVLSKQRPHEGATPLSATRS</sequence>
<keyword evidence="2" id="KW-1185">Reference proteome</keyword>
<name>A0A176Z9X3_9BRAD</name>
<dbReference type="Proteomes" id="UP000076959">
    <property type="component" value="Unassembled WGS sequence"/>
</dbReference>
<organism evidence="1 2">
    <name type="scientific">Bradyrhizobium centrolobii</name>
    <dbReference type="NCBI Taxonomy" id="1505087"/>
    <lineage>
        <taxon>Bacteria</taxon>
        <taxon>Pseudomonadati</taxon>
        <taxon>Pseudomonadota</taxon>
        <taxon>Alphaproteobacteria</taxon>
        <taxon>Hyphomicrobiales</taxon>
        <taxon>Nitrobacteraceae</taxon>
        <taxon>Bradyrhizobium</taxon>
    </lineage>
</organism>
<gene>
    <name evidence="1" type="ORF">AYJ54_37880</name>
</gene>
<dbReference type="AlphaFoldDB" id="A0A176Z9X3"/>
<evidence type="ECO:0000313" key="1">
    <source>
        <dbReference type="EMBL" id="OAF16652.1"/>
    </source>
</evidence>